<evidence type="ECO:0000256" key="1">
    <source>
        <dbReference type="SAM" id="MobiDB-lite"/>
    </source>
</evidence>
<accession>A0AAD9TZV3</accession>
<evidence type="ECO:0000259" key="2">
    <source>
        <dbReference type="Pfam" id="PF00078"/>
    </source>
</evidence>
<dbReference type="AlphaFoldDB" id="A0AAD9TZV3"/>
<feature type="region of interest" description="Disordered" evidence="1">
    <location>
        <begin position="117"/>
        <end position="147"/>
    </location>
</feature>
<evidence type="ECO:0000313" key="4">
    <source>
        <dbReference type="Proteomes" id="UP001280121"/>
    </source>
</evidence>
<dbReference type="Pfam" id="PF00078">
    <property type="entry name" value="RVT_1"/>
    <property type="match status" value="1"/>
</dbReference>
<gene>
    <name evidence="3" type="ORF">Ddye_019950</name>
</gene>
<name>A0AAD9TZV3_9ROSI</name>
<organism evidence="3 4">
    <name type="scientific">Dipteronia dyeriana</name>
    <dbReference type="NCBI Taxonomy" id="168575"/>
    <lineage>
        <taxon>Eukaryota</taxon>
        <taxon>Viridiplantae</taxon>
        <taxon>Streptophyta</taxon>
        <taxon>Embryophyta</taxon>
        <taxon>Tracheophyta</taxon>
        <taxon>Spermatophyta</taxon>
        <taxon>Magnoliopsida</taxon>
        <taxon>eudicotyledons</taxon>
        <taxon>Gunneridae</taxon>
        <taxon>Pentapetalae</taxon>
        <taxon>rosids</taxon>
        <taxon>malvids</taxon>
        <taxon>Sapindales</taxon>
        <taxon>Sapindaceae</taxon>
        <taxon>Hippocastanoideae</taxon>
        <taxon>Acereae</taxon>
        <taxon>Dipteronia</taxon>
    </lineage>
</organism>
<keyword evidence="4" id="KW-1185">Reference proteome</keyword>
<dbReference type="Proteomes" id="UP001280121">
    <property type="component" value="Unassembled WGS sequence"/>
</dbReference>
<sequence>MIVEGCVDDSDSKDRAVFNSNGPAESSFNESIIREWVEVMKWDVKAPVNSVWISSSLGIRLGDSSNSAFVVADCINPNSISKNGRVELSNFLLDKRSLDDVENAKWKKQDKMFNDNRKSGGFSGIVNDSSRSDRDLGSDDSDSLSSEENVVVQHQLFPKYVGVTLGYFSGGGSDKPLGSERVNSGSWKLSEEVAKVIETRVALGFDFHGNEGQAVVEISKKEDEARMWIGVPNRSIFYGWLEDKKLMKGARSSWAKCVDVVSVGSRIMLKVKAIKHHFKSYLKNRKVEGNKIKSSEKELVLAKILANRIRHVLNSVIGPTHMTFVKDRQILDSFVVAEEVIHSWKRDGKGGPLVKLDFKKAYDSVDHDFLIEVLAKMGFGVRWHE</sequence>
<comment type="caution">
    <text evidence="3">The sequence shown here is derived from an EMBL/GenBank/DDBJ whole genome shotgun (WGS) entry which is preliminary data.</text>
</comment>
<dbReference type="EMBL" id="JANJYI010000006">
    <property type="protein sequence ID" value="KAK2644755.1"/>
    <property type="molecule type" value="Genomic_DNA"/>
</dbReference>
<feature type="domain" description="Reverse transcriptase" evidence="2">
    <location>
        <begin position="301"/>
        <end position="380"/>
    </location>
</feature>
<proteinExistence type="predicted"/>
<reference evidence="3" key="1">
    <citation type="journal article" date="2023" name="Plant J.">
        <title>Genome sequences and population genomics provide insights into the demographic history, inbreeding, and mutation load of two 'living fossil' tree species of Dipteronia.</title>
        <authorList>
            <person name="Feng Y."/>
            <person name="Comes H.P."/>
            <person name="Chen J."/>
            <person name="Zhu S."/>
            <person name="Lu R."/>
            <person name="Zhang X."/>
            <person name="Li P."/>
            <person name="Qiu J."/>
            <person name="Olsen K.M."/>
            <person name="Qiu Y."/>
        </authorList>
    </citation>
    <scope>NUCLEOTIDE SEQUENCE</scope>
    <source>
        <strain evidence="3">KIB01</strain>
    </source>
</reference>
<protein>
    <recommendedName>
        <fullName evidence="2">Reverse transcriptase domain-containing protein</fullName>
    </recommendedName>
</protein>
<dbReference type="PANTHER" id="PTHR19446">
    <property type="entry name" value="REVERSE TRANSCRIPTASES"/>
    <property type="match status" value="1"/>
</dbReference>
<evidence type="ECO:0000313" key="3">
    <source>
        <dbReference type="EMBL" id="KAK2644755.1"/>
    </source>
</evidence>
<dbReference type="InterPro" id="IPR000477">
    <property type="entry name" value="RT_dom"/>
</dbReference>